<name>A0A286E7K1_9ACTN</name>
<dbReference type="RefSeq" id="WP_097233850.1">
    <property type="nucleotide sequence ID" value="NZ_OCNE01000027.1"/>
</dbReference>
<dbReference type="GO" id="GO:0016758">
    <property type="term" value="F:hexosyltransferase activity"/>
    <property type="evidence" value="ECO:0007669"/>
    <property type="project" value="UniProtKB-ARBA"/>
</dbReference>
<dbReference type="GO" id="GO:0008194">
    <property type="term" value="F:UDP-glycosyltransferase activity"/>
    <property type="evidence" value="ECO:0007669"/>
    <property type="project" value="InterPro"/>
</dbReference>
<dbReference type="Proteomes" id="UP000219072">
    <property type="component" value="Unassembled WGS sequence"/>
</dbReference>
<proteinExistence type="inferred from homology"/>
<keyword evidence="2 7" id="KW-0328">Glycosyltransferase</keyword>
<dbReference type="AlphaFoldDB" id="A0A286E7K1"/>
<sequence length="428" mass="46640">MRVLITVLALDSHFLNTVPLAWALRTAGHEVRVASQPDLTKSITNSGLTAAPVGEELNLMQRNREMEGGDQPGYGFGYNIAETDPEKLTWEYVRDTLTTYAQIAENAADQRTLEDLARLARTWQPDLVIWDAMTYSGPVVAQAVGAAQARMVFGVDHWARMRALFLKLSAQQAPEDRLDGFGDWMRGRLERLGLNPDETFSEELIVGQLTVDHFPDFLRVPGEPATRVPMRPVAHNGPSVVPGWIHEEPKRPRVLLTQGLCLPGAKNQGLPLPDMLRAAAELDVELIATVGADAGSLPGMESLPENVRLVDFVPLNEVLPSCSAIIHHGGGGTTTNALLHGTPQIIVPGWLWDEKSVAEALEEQGAGLCIEPPEFTAESLKAGLRRLLEEPGFREQAARLREELRSRPSPAAVVPQLEALAAKGGSRA</sequence>
<evidence type="ECO:0000259" key="6">
    <source>
        <dbReference type="Pfam" id="PF21036"/>
    </source>
</evidence>
<dbReference type="OrthoDB" id="3863369at2"/>
<dbReference type="InterPro" id="IPR048284">
    <property type="entry name" value="EryCIII-like_N"/>
</dbReference>
<evidence type="ECO:0000256" key="2">
    <source>
        <dbReference type="ARBA" id="ARBA00022676"/>
    </source>
</evidence>
<dbReference type="CDD" id="cd03784">
    <property type="entry name" value="GT1_Gtf-like"/>
    <property type="match status" value="1"/>
</dbReference>
<evidence type="ECO:0000313" key="8">
    <source>
        <dbReference type="Proteomes" id="UP000219072"/>
    </source>
</evidence>
<evidence type="ECO:0000259" key="5">
    <source>
        <dbReference type="Pfam" id="PF06722"/>
    </source>
</evidence>
<organism evidence="7 8">
    <name type="scientific">Streptomyces zhaozhouensis</name>
    <dbReference type="NCBI Taxonomy" id="1300267"/>
    <lineage>
        <taxon>Bacteria</taxon>
        <taxon>Bacillati</taxon>
        <taxon>Actinomycetota</taxon>
        <taxon>Actinomycetes</taxon>
        <taxon>Kitasatosporales</taxon>
        <taxon>Streptomycetaceae</taxon>
        <taxon>Streptomyces</taxon>
    </lineage>
</organism>
<dbReference type="PANTHER" id="PTHR48050:SF13">
    <property type="entry name" value="STEROL 3-BETA-GLUCOSYLTRANSFERASE UGT80A2"/>
    <property type="match status" value="1"/>
</dbReference>
<dbReference type="NCBIfam" id="TIGR04516">
    <property type="entry name" value="glycosyl_450act"/>
    <property type="match status" value="1"/>
</dbReference>
<evidence type="ECO:0000256" key="4">
    <source>
        <dbReference type="ARBA" id="ARBA00023194"/>
    </source>
</evidence>
<dbReference type="FunFam" id="3.40.50.2000:FF:000072">
    <property type="entry name" value="Glycosyl transferase"/>
    <property type="match status" value="1"/>
</dbReference>
<dbReference type="SUPFAM" id="SSF53756">
    <property type="entry name" value="UDP-Glycosyltransferase/glycogen phosphorylase"/>
    <property type="match status" value="1"/>
</dbReference>
<dbReference type="Pfam" id="PF21036">
    <property type="entry name" value="EryCIII-like_N"/>
    <property type="match status" value="1"/>
</dbReference>
<dbReference type="InterPro" id="IPR010610">
    <property type="entry name" value="EryCIII-like_C"/>
</dbReference>
<evidence type="ECO:0000256" key="3">
    <source>
        <dbReference type="ARBA" id="ARBA00022679"/>
    </source>
</evidence>
<dbReference type="PANTHER" id="PTHR48050">
    <property type="entry name" value="STEROL 3-BETA-GLUCOSYLTRANSFERASE"/>
    <property type="match status" value="1"/>
</dbReference>
<keyword evidence="8" id="KW-1185">Reference proteome</keyword>
<accession>A0A286E7K1</accession>
<dbReference type="GO" id="GO:0017000">
    <property type="term" value="P:antibiotic biosynthetic process"/>
    <property type="evidence" value="ECO:0007669"/>
    <property type="project" value="UniProtKB-KW"/>
</dbReference>
<keyword evidence="3 7" id="KW-0808">Transferase</keyword>
<dbReference type="Gene3D" id="3.40.50.2000">
    <property type="entry name" value="Glycogen Phosphorylase B"/>
    <property type="match status" value="2"/>
</dbReference>
<dbReference type="InterPro" id="IPR002213">
    <property type="entry name" value="UDP_glucos_trans"/>
</dbReference>
<reference evidence="7 8" key="1">
    <citation type="submission" date="2017-09" db="EMBL/GenBank/DDBJ databases">
        <authorList>
            <person name="Ehlers B."/>
            <person name="Leendertz F.H."/>
        </authorList>
    </citation>
    <scope>NUCLEOTIDE SEQUENCE [LARGE SCALE GENOMIC DNA]</scope>
    <source>
        <strain evidence="7 8">CGMCC 4.7095</strain>
    </source>
</reference>
<dbReference type="Pfam" id="PF06722">
    <property type="entry name" value="EryCIII-like_C"/>
    <property type="match status" value="1"/>
</dbReference>
<protein>
    <submittedName>
        <fullName evidence="7">L-2-deoxyfucosyltransferase/tylactone mycaminosyltransferase</fullName>
    </submittedName>
</protein>
<dbReference type="EMBL" id="OCNE01000027">
    <property type="protein sequence ID" value="SOD66876.1"/>
    <property type="molecule type" value="Genomic_DNA"/>
</dbReference>
<evidence type="ECO:0000313" key="7">
    <source>
        <dbReference type="EMBL" id="SOD66876.1"/>
    </source>
</evidence>
<dbReference type="InterPro" id="IPR030953">
    <property type="entry name" value="Glycosyl_450act"/>
</dbReference>
<gene>
    <name evidence="7" type="ORF">SAMN06297387_12762</name>
</gene>
<comment type="similarity">
    <text evidence="1">Belongs to the glycosyltransferase 28 family.</text>
</comment>
<evidence type="ECO:0000256" key="1">
    <source>
        <dbReference type="ARBA" id="ARBA00006962"/>
    </source>
</evidence>
<keyword evidence="4" id="KW-0045">Antibiotic biosynthesis</keyword>
<feature type="domain" description="Erythromycin biosynthesis protein CIII-like C-terminal" evidence="5">
    <location>
        <begin position="275"/>
        <end position="420"/>
    </location>
</feature>
<feature type="domain" description="Erythromycin biosynthesis protein CIII-like N-terminal" evidence="6">
    <location>
        <begin position="22"/>
        <end position="259"/>
    </location>
</feature>
<dbReference type="InterPro" id="IPR050426">
    <property type="entry name" value="Glycosyltransferase_28"/>
</dbReference>